<protein>
    <submittedName>
        <fullName evidence="1">Uncharacterized protein</fullName>
    </submittedName>
</protein>
<reference evidence="1" key="1">
    <citation type="submission" date="2020-05" db="EMBL/GenBank/DDBJ databases">
        <authorList>
            <person name="Chiriac C."/>
            <person name="Salcher M."/>
            <person name="Ghai R."/>
            <person name="Kavagutti S V."/>
        </authorList>
    </citation>
    <scope>NUCLEOTIDE SEQUENCE</scope>
</reference>
<accession>A0A6J7XC55</accession>
<dbReference type="InterPro" id="IPR057116">
    <property type="entry name" value="Pam3_gp32"/>
</dbReference>
<dbReference type="Pfam" id="PF23992">
    <property type="entry name" value="Pam3_gp32"/>
    <property type="match status" value="1"/>
</dbReference>
<evidence type="ECO:0000313" key="1">
    <source>
        <dbReference type="EMBL" id="CAB5228647.1"/>
    </source>
</evidence>
<dbReference type="EMBL" id="LR798396">
    <property type="protein sequence ID" value="CAB5228647.1"/>
    <property type="molecule type" value="Genomic_DNA"/>
</dbReference>
<gene>
    <name evidence="1" type="ORF">UFOVP1544_12</name>
</gene>
<proteinExistence type="predicted"/>
<name>A0A6J7XC55_9CAUD</name>
<sequence>MKRPVVWIVKEQSVRNSTGSEAMDYSPAMAYGEIQFITQNDMPLYPRSSIQMNWDLDVASFVRNYDPVTDFIITTGQPTAIFAVGHQLGLAGKTPRYLVWRREENRYRVLDNSLPEASSITLESIGK</sequence>
<organism evidence="1">
    <name type="scientific">uncultured Caudovirales phage</name>
    <dbReference type="NCBI Taxonomy" id="2100421"/>
    <lineage>
        <taxon>Viruses</taxon>
        <taxon>Duplodnaviria</taxon>
        <taxon>Heunggongvirae</taxon>
        <taxon>Uroviricota</taxon>
        <taxon>Caudoviricetes</taxon>
        <taxon>Peduoviridae</taxon>
        <taxon>Maltschvirus</taxon>
        <taxon>Maltschvirus maltsch</taxon>
    </lineage>
</organism>